<evidence type="ECO:0000313" key="3">
    <source>
        <dbReference type="Proteomes" id="UP000253083"/>
    </source>
</evidence>
<dbReference type="RefSeq" id="WP_113955008.1">
    <property type="nucleotide sequence ID" value="NZ_QNRT01000004.1"/>
</dbReference>
<accession>A0A395JJA7</accession>
<keyword evidence="1" id="KW-0812">Transmembrane</keyword>
<name>A0A395JJA7_9GAMM</name>
<feature type="transmembrane region" description="Helical" evidence="1">
    <location>
        <begin position="117"/>
        <end position="143"/>
    </location>
</feature>
<reference evidence="2 3" key="1">
    <citation type="submission" date="2018-06" db="EMBL/GenBank/DDBJ databases">
        <title>Genomic Encyclopedia of Type Strains, Phase IV (KMG-IV): sequencing the most valuable type-strain genomes for metagenomic binning, comparative biology and taxonomic classification.</title>
        <authorList>
            <person name="Goeker M."/>
        </authorList>
    </citation>
    <scope>NUCLEOTIDE SEQUENCE [LARGE SCALE GENOMIC DNA]</scope>
    <source>
        <strain evidence="2 3">DSM 24032</strain>
    </source>
</reference>
<feature type="transmembrane region" description="Helical" evidence="1">
    <location>
        <begin position="20"/>
        <end position="38"/>
    </location>
</feature>
<feature type="transmembrane region" description="Helical" evidence="1">
    <location>
        <begin position="189"/>
        <end position="208"/>
    </location>
</feature>
<evidence type="ECO:0000313" key="2">
    <source>
        <dbReference type="EMBL" id="RBP49141.1"/>
    </source>
</evidence>
<feature type="transmembrane region" description="Helical" evidence="1">
    <location>
        <begin position="163"/>
        <end position="182"/>
    </location>
</feature>
<sequence>MMIHKLPALLKREVLEHRNLWRVPIILIGFALLIRLSWGFGNLAPDFEVPTWLQSDPAIDGIIDGVVMQALDSMNYIVMMVLFVVAIFYTLSSLFNERQDQSILFWRSLPISDGLTVTSKLFIGLVLIPLFIIATQAVVSVIFLDSQAPQYLSSYYGRTLGGLFKTLLWSMLPTICWCMLCSEIAKKNPFLLAFIAPLLLVMVDKLFLNGVVSNTLVVNRLWGIDEHSLQPLVWGLIFSVVCVATAIVKRSQRF</sequence>
<feature type="transmembrane region" description="Helical" evidence="1">
    <location>
        <begin position="76"/>
        <end position="96"/>
    </location>
</feature>
<organism evidence="2 3">
    <name type="scientific">Arenicella xantha</name>
    <dbReference type="NCBI Taxonomy" id="644221"/>
    <lineage>
        <taxon>Bacteria</taxon>
        <taxon>Pseudomonadati</taxon>
        <taxon>Pseudomonadota</taxon>
        <taxon>Gammaproteobacteria</taxon>
        <taxon>Arenicellales</taxon>
        <taxon>Arenicellaceae</taxon>
        <taxon>Arenicella</taxon>
    </lineage>
</organism>
<keyword evidence="1" id="KW-1133">Transmembrane helix</keyword>
<keyword evidence="3" id="KW-1185">Reference proteome</keyword>
<evidence type="ECO:0000256" key="1">
    <source>
        <dbReference type="SAM" id="Phobius"/>
    </source>
</evidence>
<keyword evidence="1" id="KW-0472">Membrane</keyword>
<feature type="transmembrane region" description="Helical" evidence="1">
    <location>
        <begin position="228"/>
        <end position="248"/>
    </location>
</feature>
<dbReference type="InParanoid" id="A0A395JJA7"/>
<comment type="caution">
    <text evidence="2">The sequence shown here is derived from an EMBL/GenBank/DDBJ whole genome shotgun (WGS) entry which is preliminary data.</text>
</comment>
<dbReference type="Proteomes" id="UP000253083">
    <property type="component" value="Unassembled WGS sequence"/>
</dbReference>
<dbReference type="AlphaFoldDB" id="A0A395JJA7"/>
<gene>
    <name evidence="2" type="ORF">DFR28_10467</name>
</gene>
<dbReference type="EMBL" id="QNRT01000004">
    <property type="protein sequence ID" value="RBP49141.1"/>
    <property type="molecule type" value="Genomic_DNA"/>
</dbReference>
<dbReference type="OrthoDB" id="118685at2"/>
<proteinExistence type="predicted"/>
<protein>
    <submittedName>
        <fullName evidence="2">ABC-2 type transport system permease protein</fullName>
    </submittedName>
</protein>